<accession>A0A239PR50</accession>
<evidence type="ECO:0008006" key="4">
    <source>
        <dbReference type="Google" id="ProtNLM"/>
    </source>
</evidence>
<dbReference type="SUPFAM" id="SSF48208">
    <property type="entry name" value="Six-hairpin glycosidases"/>
    <property type="match status" value="1"/>
</dbReference>
<feature type="transmembrane region" description="Helical" evidence="1">
    <location>
        <begin position="22"/>
        <end position="41"/>
    </location>
</feature>
<dbReference type="Proteomes" id="UP000198346">
    <property type="component" value="Unassembled WGS sequence"/>
</dbReference>
<gene>
    <name evidence="2" type="ORF">SAMN06297382_1444</name>
</gene>
<name>A0A239PR50_9PROT</name>
<evidence type="ECO:0000313" key="2">
    <source>
        <dbReference type="EMBL" id="SNT72402.1"/>
    </source>
</evidence>
<protein>
    <recommendedName>
        <fullName evidence="4">Glycogen debranching enzyme</fullName>
    </recommendedName>
</protein>
<keyword evidence="1" id="KW-1133">Transmembrane helix</keyword>
<dbReference type="GO" id="GO:0005975">
    <property type="term" value="P:carbohydrate metabolic process"/>
    <property type="evidence" value="ECO:0007669"/>
    <property type="project" value="InterPro"/>
</dbReference>
<dbReference type="InterPro" id="IPR008928">
    <property type="entry name" value="6-hairpin_glycosidase_sf"/>
</dbReference>
<keyword evidence="1" id="KW-0812">Transmembrane</keyword>
<dbReference type="AlphaFoldDB" id="A0A239PR50"/>
<organism evidence="2 3">
    <name type="scientific">Amphiplicatus metriothermophilus</name>
    <dbReference type="NCBI Taxonomy" id="1519374"/>
    <lineage>
        <taxon>Bacteria</taxon>
        <taxon>Pseudomonadati</taxon>
        <taxon>Pseudomonadota</taxon>
        <taxon>Alphaproteobacteria</taxon>
        <taxon>Parvularculales</taxon>
        <taxon>Parvularculaceae</taxon>
        <taxon>Amphiplicatus</taxon>
    </lineage>
</organism>
<reference evidence="2 3" key="1">
    <citation type="submission" date="2017-07" db="EMBL/GenBank/DDBJ databases">
        <authorList>
            <person name="Sun Z.S."/>
            <person name="Albrecht U."/>
            <person name="Echele G."/>
            <person name="Lee C.C."/>
        </authorList>
    </citation>
    <scope>NUCLEOTIDE SEQUENCE [LARGE SCALE GENOMIC DNA]</scope>
    <source>
        <strain evidence="2 3">CGMCC 1.12710</strain>
    </source>
</reference>
<keyword evidence="3" id="KW-1185">Reference proteome</keyword>
<evidence type="ECO:0000313" key="3">
    <source>
        <dbReference type="Proteomes" id="UP000198346"/>
    </source>
</evidence>
<dbReference type="EMBL" id="FZQA01000002">
    <property type="protein sequence ID" value="SNT72402.1"/>
    <property type="molecule type" value="Genomic_DNA"/>
</dbReference>
<keyword evidence="1" id="KW-0472">Membrane</keyword>
<sequence>MRIYAVHAEKGRMRSTFTHQSFPVRIIHATLAVVVMAGAIACGPTGQAGDANLESVAADDVLAFSIEEGRMLNEFYRAGPVAAHLALTSGRAPRLVVAFPAGNSGAGLWFEESDAEATWRVVSLLRGAAQTDDHGQTLYGIEAEATLTGPALTVKRALVGNVRSLRNYADRGEIAQGVEVAPELSARRVTWRRTRLDDAPGYHLSVEALEGTIRRTDGRIRLIPSGDGRLRLRIVALTGETPLTPIPTDRLLKTESSDARSLQVLAFLSYREKLLAGSWRFLTYFGRDTLLSLKMLAPAAAPQLMEAGLSAVLERLNAHGEVAHEEDVAEYAILRRRAAGEPPSPEPIFDYAMIDDDFLLAPVAADYLLQRPAQSARAFLERRTTGGESYGAALLRNLTFVVEAARPFAAVPERANLIHLKPGRYAGDWRDSKEGLGGGRAPYGVNAVLVPAALEAAARLHASGLLAAYLDEAAGTALAEAGAMAAVWSDHAAGFFRVRIDNAAAREQVAAYAAAVSAPEEPALAALGADDVVFNALALDGDGAPIPVLHSDESFLLAFREPSPEALTRALEAIMRPFPAGLMTPAGLLVANAAYAPAAMQRDFSNAHYHGAVVWSWQQALLAAGLDRQLRRKDLDEGLRAKLEAARRALWAAIKAGETVKTSELWSWSVRDGAFVIEPFGQREGDATESNAAQLWSAVYLGVRRPVSE</sequence>
<evidence type="ECO:0000256" key="1">
    <source>
        <dbReference type="SAM" id="Phobius"/>
    </source>
</evidence>
<proteinExistence type="predicted"/>